<dbReference type="Gene3D" id="3.40.50.2000">
    <property type="entry name" value="Glycogen Phosphorylase B"/>
    <property type="match status" value="2"/>
</dbReference>
<dbReference type="UniPathway" id="UPA00164"/>
<evidence type="ECO:0000313" key="11">
    <source>
        <dbReference type="EMBL" id="AHM04542.1"/>
    </source>
</evidence>
<comment type="function">
    <text evidence="2 8">Synthesizes alpha-1,4-glucan chains using ADP-glucose.</text>
</comment>
<dbReference type="PATRIC" id="fig|1294273.3.peg.2173"/>
<dbReference type="OrthoDB" id="9808590at2"/>
<dbReference type="Pfam" id="PF08323">
    <property type="entry name" value="Glyco_transf_5"/>
    <property type="match status" value="1"/>
</dbReference>
<evidence type="ECO:0000259" key="10">
    <source>
        <dbReference type="Pfam" id="PF08323"/>
    </source>
</evidence>
<evidence type="ECO:0000256" key="4">
    <source>
        <dbReference type="ARBA" id="ARBA00010281"/>
    </source>
</evidence>
<evidence type="ECO:0000256" key="3">
    <source>
        <dbReference type="ARBA" id="ARBA00004964"/>
    </source>
</evidence>
<dbReference type="STRING" id="1294273.roselon_02202"/>
<dbReference type="PANTHER" id="PTHR45825:SF11">
    <property type="entry name" value="ALPHA AMYLASE DOMAIN-CONTAINING PROTEIN"/>
    <property type="match status" value="1"/>
</dbReference>
<comment type="pathway">
    <text evidence="3 8">Glycan biosynthesis; glycogen biosynthesis.</text>
</comment>
<sequence>MKVLSVASECVPFVKTGGLADVVGALPGVMAQAGVEMRVMLPGYPAVMAAIGKGEGVLHDDDLFGGPGRLVSAQAAGIDLLVLDAPHLFDRDGSLYMGPGGQDWPDNPERFAALSWMAARVAAEGVGTWRPDLVHGHDWQAGFAPYYLKKRGADVPTVFTIHNIAFHGTAAADRLGALRLDPADFVQDGGFEFWGQIDALKAGLLWSDRITTVSPSYARELTRPEFGAGLHGVIEARAGDLAGILNGIDTEIWNPATDPHIVARYKSPRGKAKNKKALRQEFALPEAGGPLCVVVSRLTEQKGLDLLIDALPALVDRGGQLVLLGTGEAALEAAFRDAAHHENVAVHIGYDEAMSHRLIAGADAILVPSRFEPCGLTQLYALRYGTIPLVALTGGLADTVIPANPAALSKGVATGIQITPPTAHALALGLIDLCTLYQDKTTWARMQRNAMAQPVGWAASAAAYARLYHEVADPA</sequence>
<dbReference type="EC" id="2.4.1.21" evidence="8"/>
<dbReference type="AlphaFoldDB" id="W8S2X9"/>
<dbReference type="PANTHER" id="PTHR45825">
    <property type="entry name" value="GRANULE-BOUND STARCH SYNTHASE 1, CHLOROPLASTIC/AMYLOPLASTIC"/>
    <property type="match status" value="1"/>
</dbReference>
<evidence type="ECO:0000313" key="12">
    <source>
        <dbReference type="Proteomes" id="UP000019593"/>
    </source>
</evidence>
<dbReference type="EMBL" id="CP004372">
    <property type="protein sequence ID" value="AHM04542.1"/>
    <property type="molecule type" value="Genomic_DNA"/>
</dbReference>
<evidence type="ECO:0000259" key="9">
    <source>
        <dbReference type="Pfam" id="PF00534"/>
    </source>
</evidence>
<dbReference type="GO" id="GO:0009011">
    <property type="term" value="F:alpha-1,4-glucan glucosyltransferase (ADP-glucose donor) activity"/>
    <property type="evidence" value="ECO:0007669"/>
    <property type="project" value="UniProtKB-UniRule"/>
</dbReference>
<dbReference type="NCBIfam" id="NF001899">
    <property type="entry name" value="PRK00654.1-2"/>
    <property type="match status" value="1"/>
</dbReference>
<name>W8S2X9_9RHOB</name>
<comment type="catalytic activity">
    <reaction evidence="1 8">
        <text>[(1-&gt;4)-alpha-D-glucosyl](n) + ADP-alpha-D-glucose = [(1-&gt;4)-alpha-D-glucosyl](n+1) + ADP + H(+)</text>
        <dbReference type="Rhea" id="RHEA:18189"/>
        <dbReference type="Rhea" id="RHEA-COMP:9584"/>
        <dbReference type="Rhea" id="RHEA-COMP:9587"/>
        <dbReference type="ChEBI" id="CHEBI:15378"/>
        <dbReference type="ChEBI" id="CHEBI:15444"/>
        <dbReference type="ChEBI" id="CHEBI:57498"/>
        <dbReference type="ChEBI" id="CHEBI:456216"/>
        <dbReference type="EC" id="2.4.1.21"/>
    </reaction>
</comment>
<feature type="domain" description="Glycosyl transferase family 1" evidence="9">
    <location>
        <begin position="288"/>
        <end position="437"/>
    </location>
</feature>
<dbReference type="InterPro" id="IPR013534">
    <property type="entry name" value="Starch_synth_cat_dom"/>
</dbReference>
<dbReference type="GO" id="GO:0005829">
    <property type="term" value="C:cytosol"/>
    <property type="evidence" value="ECO:0007669"/>
    <property type="project" value="TreeGrafter"/>
</dbReference>
<keyword evidence="5 8" id="KW-0328">Glycosyltransferase</keyword>
<accession>W8S2X9</accession>
<dbReference type="InterPro" id="IPR001296">
    <property type="entry name" value="Glyco_trans_1"/>
</dbReference>
<comment type="similarity">
    <text evidence="4 8">Belongs to the glycosyltransferase 1 family. Bacterial/plant glycogen synthase subfamily.</text>
</comment>
<dbReference type="HAMAP" id="MF_00484">
    <property type="entry name" value="Glycogen_synth"/>
    <property type="match status" value="1"/>
</dbReference>
<dbReference type="RefSeq" id="WP_025312321.1">
    <property type="nucleotide sequence ID" value="NZ_CP004372.1"/>
</dbReference>
<feature type="domain" description="Starch synthase catalytic" evidence="10">
    <location>
        <begin position="2"/>
        <end position="235"/>
    </location>
</feature>
<dbReference type="Proteomes" id="UP000019593">
    <property type="component" value="Chromosome"/>
</dbReference>
<dbReference type="HOGENOM" id="CLU_009583_18_4_5"/>
<evidence type="ECO:0000256" key="2">
    <source>
        <dbReference type="ARBA" id="ARBA00002764"/>
    </source>
</evidence>
<dbReference type="SUPFAM" id="SSF53756">
    <property type="entry name" value="UDP-Glycosyltransferase/glycogen phosphorylase"/>
    <property type="match status" value="1"/>
</dbReference>
<keyword evidence="6 8" id="KW-0808">Transferase</keyword>
<evidence type="ECO:0000256" key="5">
    <source>
        <dbReference type="ARBA" id="ARBA00022676"/>
    </source>
</evidence>
<evidence type="ECO:0000256" key="1">
    <source>
        <dbReference type="ARBA" id="ARBA00001478"/>
    </source>
</evidence>
<gene>
    <name evidence="8" type="primary">glgA</name>
    <name evidence="11" type="ORF">roselon_02202</name>
</gene>
<protein>
    <recommendedName>
        <fullName evidence="8">Glycogen synthase</fullName>
        <ecNumber evidence="8">2.4.1.21</ecNumber>
    </recommendedName>
    <alternativeName>
        <fullName evidence="8">Starch [bacterial glycogen] synthase</fullName>
    </alternativeName>
</protein>
<evidence type="ECO:0000256" key="8">
    <source>
        <dbReference type="HAMAP-Rule" id="MF_00484"/>
    </source>
</evidence>
<dbReference type="KEGG" id="red:roselon_02202"/>
<dbReference type="Pfam" id="PF00534">
    <property type="entry name" value="Glycos_transf_1"/>
    <property type="match status" value="1"/>
</dbReference>
<dbReference type="GO" id="GO:0004373">
    <property type="term" value="F:alpha-1,4-glucan glucosyltransferase (UDP-glucose donor) activity"/>
    <property type="evidence" value="ECO:0007669"/>
    <property type="project" value="InterPro"/>
</dbReference>
<evidence type="ECO:0000256" key="6">
    <source>
        <dbReference type="ARBA" id="ARBA00022679"/>
    </source>
</evidence>
<dbReference type="GO" id="GO:0005978">
    <property type="term" value="P:glycogen biosynthetic process"/>
    <property type="evidence" value="ECO:0007669"/>
    <property type="project" value="UniProtKB-UniRule"/>
</dbReference>
<dbReference type="CDD" id="cd03791">
    <property type="entry name" value="GT5_Glycogen_synthase_DULL1-like"/>
    <property type="match status" value="1"/>
</dbReference>
<keyword evidence="7 8" id="KW-0320">Glycogen biosynthesis</keyword>
<dbReference type="InterPro" id="IPR011835">
    <property type="entry name" value="GS/SS"/>
</dbReference>
<dbReference type="eggNOG" id="COG0297">
    <property type="taxonomic scope" value="Bacteria"/>
</dbReference>
<organism evidence="11 12">
    <name type="scientific">Roseicyclus elongatus DSM 19469</name>
    <dbReference type="NCBI Taxonomy" id="1294273"/>
    <lineage>
        <taxon>Bacteria</taxon>
        <taxon>Pseudomonadati</taxon>
        <taxon>Pseudomonadota</taxon>
        <taxon>Alphaproteobacteria</taxon>
        <taxon>Rhodobacterales</taxon>
        <taxon>Roseobacteraceae</taxon>
        <taxon>Roseicyclus</taxon>
    </lineage>
</organism>
<feature type="binding site" evidence="8">
    <location>
        <position position="15"/>
    </location>
    <ligand>
        <name>ADP-alpha-D-glucose</name>
        <dbReference type="ChEBI" id="CHEBI:57498"/>
    </ligand>
</feature>
<reference evidence="11 12" key="1">
    <citation type="submission" date="2013-03" db="EMBL/GenBank/DDBJ databases">
        <authorList>
            <person name="Fiebig A."/>
            <person name="Goeker M."/>
            <person name="Klenk H.-P.P."/>
        </authorList>
    </citation>
    <scope>NUCLEOTIDE SEQUENCE [LARGE SCALE GENOMIC DNA]</scope>
    <source>
        <strain evidence="12">DSM 19469</strain>
    </source>
</reference>
<keyword evidence="12" id="KW-1185">Reference proteome</keyword>
<proteinExistence type="inferred from homology"/>
<dbReference type="NCBIfam" id="TIGR02095">
    <property type="entry name" value="glgA"/>
    <property type="match status" value="1"/>
</dbReference>
<evidence type="ECO:0000256" key="7">
    <source>
        <dbReference type="ARBA" id="ARBA00023056"/>
    </source>
</evidence>